<evidence type="ECO:0000256" key="1">
    <source>
        <dbReference type="ARBA" id="ARBA00004651"/>
    </source>
</evidence>
<comment type="similarity">
    <text evidence="2">Belongs to the ABC-2 integral membrane protein family.</text>
</comment>
<proteinExistence type="inferred from homology"/>
<evidence type="ECO:0000256" key="6">
    <source>
        <dbReference type="ARBA" id="ARBA00022692"/>
    </source>
</evidence>
<feature type="transmembrane region" description="Helical" evidence="10">
    <location>
        <begin position="203"/>
        <end position="221"/>
    </location>
</feature>
<evidence type="ECO:0000313" key="13">
    <source>
        <dbReference type="Proteomes" id="UP000664288"/>
    </source>
</evidence>
<dbReference type="InterPro" id="IPR013525">
    <property type="entry name" value="ABC2_TM"/>
</dbReference>
<accession>A0ABS3J4H3</accession>
<evidence type="ECO:0000259" key="11">
    <source>
        <dbReference type="Pfam" id="PF01061"/>
    </source>
</evidence>
<dbReference type="Pfam" id="PF01061">
    <property type="entry name" value="ABC2_membrane"/>
    <property type="match status" value="1"/>
</dbReference>
<name>A0ABS3J4H3_9HYPH</name>
<keyword evidence="4" id="KW-1003">Cell membrane</keyword>
<evidence type="ECO:0000256" key="2">
    <source>
        <dbReference type="ARBA" id="ARBA00007783"/>
    </source>
</evidence>
<feature type="transmembrane region" description="Helical" evidence="10">
    <location>
        <begin position="257"/>
        <end position="277"/>
    </location>
</feature>
<feature type="domain" description="ABC-2 type transporter transmembrane" evidence="11">
    <location>
        <begin position="39"/>
        <end position="245"/>
    </location>
</feature>
<keyword evidence="6 10" id="KW-0812">Transmembrane</keyword>
<evidence type="ECO:0000256" key="4">
    <source>
        <dbReference type="ARBA" id="ARBA00022475"/>
    </source>
</evidence>
<dbReference type="RefSeq" id="WP_207351206.1">
    <property type="nucleotide sequence ID" value="NZ_JAFMPY010000013.1"/>
</dbReference>
<feature type="transmembrane region" description="Helical" evidence="10">
    <location>
        <begin position="85"/>
        <end position="103"/>
    </location>
</feature>
<dbReference type="InterPro" id="IPR000412">
    <property type="entry name" value="ABC_2_transport"/>
</dbReference>
<comment type="subcellular location">
    <subcellularLocation>
        <location evidence="1">Cell membrane</location>
        <topology evidence="1">Multi-pass membrane protein</topology>
    </subcellularLocation>
</comment>
<feature type="transmembrane region" description="Helical" evidence="10">
    <location>
        <begin position="57"/>
        <end position="79"/>
    </location>
</feature>
<dbReference type="Proteomes" id="UP000664288">
    <property type="component" value="Unassembled WGS sequence"/>
</dbReference>
<evidence type="ECO:0000256" key="10">
    <source>
        <dbReference type="SAM" id="Phobius"/>
    </source>
</evidence>
<keyword evidence="7 10" id="KW-1133">Transmembrane helix</keyword>
<dbReference type="PRINTS" id="PR00164">
    <property type="entry name" value="ABC2TRNSPORT"/>
</dbReference>
<dbReference type="EMBL" id="JAFMPY010000013">
    <property type="protein sequence ID" value="MBO0904559.1"/>
    <property type="molecule type" value="Genomic_DNA"/>
</dbReference>
<evidence type="ECO:0000256" key="5">
    <source>
        <dbReference type="ARBA" id="ARBA00022597"/>
    </source>
</evidence>
<reference evidence="12 13" key="1">
    <citation type="submission" date="2021-03" db="EMBL/GenBank/DDBJ databases">
        <title>Whole genome sequence of Jiella sp. MQZ13P-4.</title>
        <authorList>
            <person name="Tuo L."/>
        </authorList>
    </citation>
    <scope>NUCLEOTIDE SEQUENCE [LARGE SCALE GENOMIC DNA]</scope>
    <source>
        <strain evidence="12 13">MQZ13P-4</strain>
    </source>
</reference>
<evidence type="ECO:0000313" key="12">
    <source>
        <dbReference type="EMBL" id="MBO0904559.1"/>
    </source>
</evidence>
<feature type="transmembrane region" description="Helical" evidence="10">
    <location>
        <begin position="141"/>
        <end position="164"/>
    </location>
</feature>
<dbReference type="PANTHER" id="PTHR30413">
    <property type="entry name" value="INNER MEMBRANE TRANSPORT PERMEASE"/>
    <property type="match status" value="1"/>
</dbReference>
<evidence type="ECO:0000256" key="3">
    <source>
        <dbReference type="ARBA" id="ARBA00022448"/>
    </source>
</evidence>
<evidence type="ECO:0000256" key="9">
    <source>
        <dbReference type="ARBA" id="ARBA00023136"/>
    </source>
</evidence>
<feature type="transmembrane region" description="Helical" evidence="10">
    <location>
        <begin position="170"/>
        <end position="191"/>
    </location>
</feature>
<keyword evidence="9 10" id="KW-0472">Membrane</keyword>
<sequence length="284" mass="32133">MTMTTERGDDRRRADDPRGPQRGVVRLFFTRLAVQWRVIRALMIRDMIGRYGRENIGFLWLIGEPVLMIGGIIVLWSLMRGAVTHGLSVVTFALTGYSMLTLWRHMVSRGTSALRQNAGLLFHQNVKVVDTVLANIFSECIGCFVSFLFCYILLYIFGVVNLIYDPLLMALAWLGMTLFAGGFALLLGALVQSSKPFGRMLQPIMYFTLPLTGAFYLVDWMPQRAQDFLVWVPMVNAQEMFRAGFVGPVLTFHYDPWYLFLTGIIAWAGGITALKFGERKIHVG</sequence>
<gene>
    <name evidence="12" type="ORF">J1C47_13000</name>
</gene>
<evidence type="ECO:0000256" key="7">
    <source>
        <dbReference type="ARBA" id="ARBA00022989"/>
    </source>
</evidence>
<keyword evidence="13" id="KW-1185">Reference proteome</keyword>
<dbReference type="PANTHER" id="PTHR30413:SF10">
    <property type="entry name" value="CAPSULE POLYSACCHARIDE EXPORT INNER-MEMBRANE PROTEIN CTRC"/>
    <property type="match status" value="1"/>
</dbReference>
<protein>
    <submittedName>
        <fullName evidence="12">ABC transporter permease</fullName>
    </submittedName>
</protein>
<keyword evidence="8" id="KW-0625">Polysaccharide transport</keyword>
<organism evidence="12 13">
    <name type="scientific">Jiella sonneratiae</name>
    <dbReference type="NCBI Taxonomy" id="2816856"/>
    <lineage>
        <taxon>Bacteria</taxon>
        <taxon>Pseudomonadati</taxon>
        <taxon>Pseudomonadota</taxon>
        <taxon>Alphaproteobacteria</taxon>
        <taxon>Hyphomicrobiales</taxon>
        <taxon>Aurantimonadaceae</taxon>
        <taxon>Jiella</taxon>
    </lineage>
</organism>
<evidence type="ECO:0000256" key="8">
    <source>
        <dbReference type="ARBA" id="ARBA00023047"/>
    </source>
</evidence>
<keyword evidence="5" id="KW-0762">Sugar transport</keyword>
<keyword evidence="3" id="KW-0813">Transport</keyword>
<comment type="caution">
    <text evidence="12">The sequence shown here is derived from an EMBL/GenBank/DDBJ whole genome shotgun (WGS) entry which is preliminary data.</text>
</comment>